<organism evidence="2 3">
    <name type="scientific">Pseudophaeobacter arcticus</name>
    <dbReference type="NCBI Taxonomy" id="385492"/>
    <lineage>
        <taxon>Bacteria</taxon>
        <taxon>Pseudomonadati</taxon>
        <taxon>Pseudomonadota</taxon>
        <taxon>Alphaproteobacteria</taxon>
        <taxon>Rhodobacterales</taxon>
        <taxon>Paracoccaceae</taxon>
        <taxon>Pseudophaeobacter</taxon>
    </lineage>
</organism>
<comment type="caution">
    <text evidence="2">The sequence shown here is derived from an EMBL/GenBank/DDBJ whole genome shotgun (WGS) entry which is preliminary data.</text>
</comment>
<reference evidence="2 3" key="1">
    <citation type="submission" date="2024-04" db="EMBL/GenBank/DDBJ databases">
        <title>Draft genome sequence of Pseudophaeobacter arcticus NBRC 116598.</title>
        <authorList>
            <person name="Miyakawa T."/>
            <person name="Kusuya Y."/>
            <person name="Miura T."/>
        </authorList>
    </citation>
    <scope>NUCLEOTIDE SEQUENCE [LARGE SCALE GENOMIC DNA]</scope>
    <source>
        <strain evidence="2 3">SU-CL00105</strain>
    </source>
</reference>
<protein>
    <submittedName>
        <fullName evidence="2">Phage holin family protein</fullName>
    </submittedName>
</protein>
<dbReference type="Pfam" id="PF16083">
    <property type="entry name" value="Phage_holin_3_3"/>
    <property type="match status" value="1"/>
</dbReference>
<evidence type="ECO:0000256" key="1">
    <source>
        <dbReference type="SAM" id="Phobius"/>
    </source>
</evidence>
<name>A0ABQ0ALI2_9RHOB</name>
<proteinExistence type="predicted"/>
<accession>A0ABQ0ALI2</accession>
<dbReference type="RefSeq" id="WP_353399831.1">
    <property type="nucleotide sequence ID" value="NZ_BAABWU010000007.1"/>
</dbReference>
<dbReference type="Proteomes" id="UP001441944">
    <property type="component" value="Unassembled WGS sequence"/>
</dbReference>
<evidence type="ECO:0000313" key="2">
    <source>
        <dbReference type="EMBL" id="GAA6196709.1"/>
    </source>
</evidence>
<keyword evidence="1" id="KW-0472">Membrane</keyword>
<keyword evidence="1" id="KW-1133">Transmembrane helix</keyword>
<dbReference type="EMBL" id="BAABWU010000007">
    <property type="protein sequence ID" value="GAA6196709.1"/>
    <property type="molecule type" value="Genomic_DNA"/>
</dbReference>
<feature type="transmembrane region" description="Helical" evidence="1">
    <location>
        <begin position="6"/>
        <end position="27"/>
    </location>
</feature>
<feature type="transmembrane region" description="Helical" evidence="1">
    <location>
        <begin position="75"/>
        <end position="95"/>
    </location>
</feature>
<keyword evidence="1" id="KW-0812">Transmembrane</keyword>
<evidence type="ECO:0000313" key="3">
    <source>
        <dbReference type="Proteomes" id="UP001441944"/>
    </source>
</evidence>
<dbReference type="InterPro" id="IPR032126">
    <property type="entry name" value="LydA_holin"/>
</dbReference>
<sequence>MPEPGLIDWMSNLLGGAATTLVGATIGRLMWHSGEVRKGQRRFFGPELLWEIPVAIGMAIIGEAIASYMGAGPTVTTGIVALAAYIGPRGAEVLLTKWLLRTKP</sequence>
<gene>
    <name evidence="2" type="ORF">NBRC116598_21530</name>
</gene>
<keyword evidence="3" id="KW-1185">Reference proteome</keyword>